<dbReference type="InterPro" id="IPR001452">
    <property type="entry name" value="SH3_domain"/>
</dbReference>
<feature type="domain" description="SH3" evidence="7">
    <location>
        <begin position="1"/>
        <end position="57"/>
    </location>
</feature>
<dbReference type="CDD" id="cd11875">
    <property type="entry name" value="SH3_CD2AP-like_3"/>
    <property type="match status" value="1"/>
</dbReference>
<evidence type="ECO:0000256" key="5">
    <source>
        <dbReference type="PROSITE-ProRule" id="PRU00192"/>
    </source>
</evidence>
<proteinExistence type="predicted"/>
<evidence type="ECO:0000313" key="8">
    <source>
        <dbReference type="Proteomes" id="UP000829291"/>
    </source>
</evidence>
<evidence type="ECO:0000256" key="2">
    <source>
        <dbReference type="ARBA" id="ARBA00022443"/>
    </source>
</evidence>
<feature type="region of interest" description="Disordered" evidence="6">
    <location>
        <begin position="210"/>
        <end position="408"/>
    </location>
</feature>
<feature type="domain" description="SH3" evidence="7">
    <location>
        <begin position="81"/>
        <end position="140"/>
    </location>
</feature>
<dbReference type="RefSeq" id="XP_015516070.2">
    <property type="nucleotide sequence ID" value="XM_015660584.2"/>
</dbReference>
<sequence length="543" mass="60510">MEAIVEYNYEAQESDELTIRKGDVIKDIRVMPGGWWEGTLRDKRGMFPDNFVKVLESAAGVEMTSSVKNEEVVLRNGGSGQGRRWCKVQFSYEPCNEDELALTPQESLEFLGEVEEGWWRGRLRGRIGVFPSNFVSPPTYEEPEKDKYKRELCRVLYPYEALNEDELTLVEGEVLTILSKDAPDKGWWKGELRGRVGLFPDNFVEVLGPKGEQHEQHDQPLYTSGKSSIRHSVTTKRTEKAHARRSLDTHNIAQSETTRKSSVSTSSSSSSTSGMVGMSGDKKPNGSQLLMTSLKRLVGGGGNSNGNSSNGSSGTSNLPAGSVSIDDELDGVQRGEGLPLSHPTASRARLPRRRLPSSQHLRHQNTVNSSTTTTTTIHTESNLANGSAVTPLERLRDEEVDSESRTAKGRRIAPWVEELKLNQMERRKTSPVEKPDKPETKKPRSSDTSRATVIGESNFKIEMEGDQQRKAEESGRGKDAERAMTMEGAEQPPPFVPYPMYCQLLERVAMLEEKQTMLQQTIDQLTEQLVPLLQSNVSTNNKL</sequence>
<dbReference type="Gene3D" id="2.30.30.40">
    <property type="entry name" value="SH3 Domains"/>
    <property type="match status" value="3"/>
</dbReference>
<evidence type="ECO:0000313" key="12">
    <source>
        <dbReference type="RefSeq" id="XP_046592577.1"/>
    </source>
</evidence>
<evidence type="ECO:0000313" key="10">
    <source>
        <dbReference type="RefSeq" id="XP_015516070.2"/>
    </source>
</evidence>
<evidence type="ECO:0000259" key="7">
    <source>
        <dbReference type="PROSITE" id="PS50002"/>
    </source>
</evidence>
<feature type="compositionally biased region" description="Low complexity" evidence="6">
    <location>
        <begin position="261"/>
        <end position="279"/>
    </location>
</feature>
<feature type="compositionally biased region" description="Basic and acidic residues" evidence="6">
    <location>
        <begin position="236"/>
        <end position="248"/>
    </location>
</feature>
<evidence type="ECO:0000256" key="3">
    <source>
        <dbReference type="ARBA" id="ARBA00023054"/>
    </source>
</evidence>
<name>A0A6J0BNB0_NEOLC</name>
<protein>
    <submittedName>
        <fullName evidence="9 10">SH3 domain-containing kinase-binding protein 1 isoform X2</fullName>
    </submittedName>
</protein>
<evidence type="ECO:0000313" key="9">
    <source>
        <dbReference type="RefSeq" id="XP_015516062.2"/>
    </source>
</evidence>
<reference evidence="9 10" key="1">
    <citation type="submission" date="2025-05" db="UniProtKB">
        <authorList>
            <consortium name="RefSeq"/>
        </authorList>
    </citation>
    <scope>IDENTIFICATION</scope>
    <source>
        <tissue evidence="9 10">Thorax and Abdomen</tissue>
    </source>
</reference>
<comment type="subcellular location">
    <subcellularLocation>
        <location evidence="1">Membrane</location>
        <topology evidence="1">Peripheral membrane protein</topology>
    </subcellularLocation>
</comment>
<dbReference type="Proteomes" id="UP000829291">
    <property type="component" value="Chromosome 4"/>
</dbReference>
<dbReference type="KEGG" id="nlo:107221549"/>
<dbReference type="RefSeq" id="XP_015516062.2">
    <property type="nucleotide sequence ID" value="XM_015660576.2"/>
</dbReference>
<dbReference type="PRINTS" id="PR00452">
    <property type="entry name" value="SH3DOMAIN"/>
</dbReference>
<feature type="compositionally biased region" description="Basic and acidic residues" evidence="6">
    <location>
        <begin position="459"/>
        <end position="484"/>
    </location>
</feature>
<organism evidence="8 10">
    <name type="scientific">Neodiprion lecontei</name>
    <name type="common">Redheaded pine sawfly</name>
    <dbReference type="NCBI Taxonomy" id="441921"/>
    <lineage>
        <taxon>Eukaryota</taxon>
        <taxon>Metazoa</taxon>
        <taxon>Ecdysozoa</taxon>
        <taxon>Arthropoda</taxon>
        <taxon>Hexapoda</taxon>
        <taxon>Insecta</taxon>
        <taxon>Pterygota</taxon>
        <taxon>Neoptera</taxon>
        <taxon>Endopterygota</taxon>
        <taxon>Hymenoptera</taxon>
        <taxon>Tenthredinoidea</taxon>
        <taxon>Diprionidae</taxon>
        <taxon>Diprioninae</taxon>
        <taxon>Neodiprion</taxon>
    </lineage>
</organism>
<feature type="compositionally biased region" description="Basic residues" evidence="6">
    <location>
        <begin position="349"/>
        <end position="363"/>
    </location>
</feature>
<feature type="compositionally biased region" description="Low complexity" evidence="6">
    <location>
        <begin position="365"/>
        <end position="382"/>
    </location>
</feature>
<keyword evidence="3" id="KW-0175">Coiled coil</keyword>
<accession>A0A6J0BNB0</accession>
<feature type="compositionally biased region" description="Polar residues" evidence="6">
    <location>
        <begin position="221"/>
        <end position="232"/>
    </location>
</feature>
<evidence type="ECO:0000256" key="6">
    <source>
        <dbReference type="SAM" id="MobiDB-lite"/>
    </source>
</evidence>
<dbReference type="PANTHER" id="PTHR14167:SF81">
    <property type="entry name" value="ENDOPHILIN-A"/>
    <property type="match status" value="1"/>
</dbReference>
<feature type="compositionally biased region" description="Basic and acidic residues" evidence="6">
    <location>
        <begin position="421"/>
        <end position="447"/>
    </location>
</feature>
<dbReference type="CDD" id="cd11873">
    <property type="entry name" value="SH3_CD2AP-like_1"/>
    <property type="match status" value="1"/>
</dbReference>
<evidence type="ECO:0000256" key="1">
    <source>
        <dbReference type="ARBA" id="ARBA00004170"/>
    </source>
</evidence>
<dbReference type="PANTHER" id="PTHR14167">
    <property type="entry name" value="SH3 DOMAIN-CONTAINING"/>
    <property type="match status" value="1"/>
</dbReference>
<dbReference type="SMART" id="SM00326">
    <property type="entry name" value="SH3"/>
    <property type="match status" value="3"/>
</dbReference>
<dbReference type="InterPro" id="IPR036028">
    <property type="entry name" value="SH3-like_dom_sf"/>
</dbReference>
<dbReference type="InterPro" id="IPR050384">
    <property type="entry name" value="Endophilin_SH3RF"/>
</dbReference>
<feature type="region of interest" description="Disordered" evidence="6">
    <location>
        <begin position="421"/>
        <end position="492"/>
    </location>
</feature>
<dbReference type="GO" id="GO:0016192">
    <property type="term" value="P:vesicle-mediated transport"/>
    <property type="evidence" value="ECO:0007669"/>
    <property type="project" value="UniProtKB-ARBA"/>
</dbReference>
<evidence type="ECO:0000256" key="4">
    <source>
        <dbReference type="ARBA" id="ARBA00023136"/>
    </source>
</evidence>
<dbReference type="GO" id="GO:0016301">
    <property type="term" value="F:kinase activity"/>
    <property type="evidence" value="ECO:0007669"/>
    <property type="project" value="UniProtKB-KW"/>
</dbReference>
<dbReference type="RefSeq" id="XP_046592577.1">
    <property type="nucleotide sequence ID" value="XM_046736621.1"/>
</dbReference>
<feature type="compositionally biased region" description="Low complexity" evidence="6">
    <location>
        <begin position="305"/>
        <end position="317"/>
    </location>
</feature>
<dbReference type="RefSeq" id="XP_046592576.1">
    <property type="nucleotide sequence ID" value="XM_046736620.1"/>
</dbReference>
<evidence type="ECO:0000313" key="11">
    <source>
        <dbReference type="RefSeq" id="XP_046592576.1"/>
    </source>
</evidence>
<keyword evidence="8" id="KW-1185">Reference proteome</keyword>
<keyword evidence="2 5" id="KW-0728">SH3 domain</keyword>
<dbReference type="SUPFAM" id="SSF50044">
    <property type="entry name" value="SH3-domain"/>
    <property type="match status" value="3"/>
</dbReference>
<feature type="domain" description="SH3" evidence="7">
    <location>
        <begin position="148"/>
        <end position="209"/>
    </location>
</feature>
<keyword evidence="4" id="KW-0472">Membrane</keyword>
<keyword evidence="9 10" id="KW-0808">Transferase</keyword>
<gene>
    <name evidence="9 10 11 12" type="primary">LOC107221549</name>
</gene>
<dbReference type="GeneID" id="107221549"/>
<dbReference type="AlphaFoldDB" id="A0A6J0BNB0"/>
<feature type="compositionally biased region" description="Basic and acidic residues" evidence="6">
    <location>
        <begin position="393"/>
        <end position="406"/>
    </location>
</feature>
<dbReference type="Pfam" id="PF00018">
    <property type="entry name" value="SH3_1"/>
    <property type="match status" value="1"/>
</dbReference>
<keyword evidence="9 10" id="KW-0418">Kinase</keyword>
<dbReference type="PROSITE" id="PS50002">
    <property type="entry name" value="SH3"/>
    <property type="match status" value="3"/>
</dbReference>
<dbReference type="Pfam" id="PF14604">
    <property type="entry name" value="SH3_9"/>
    <property type="match status" value="2"/>
</dbReference>
<dbReference type="OrthoDB" id="73680at2759"/>